<dbReference type="InterPro" id="IPR036457">
    <property type="entry name" value="PPM-type-like_dom_sf"/>
</dbReference>
<accession>A0A3L8P0U8</accession>
<keyword evidence="5" id="KW-1185">Reference proteome</keyword>
<dbReference type="Pfam" id="PF13672">
    <property type="entry name" value="PP2C_2"/>
    <property type="match status" value="1"/>
</dbReference>
<proteinExistence type="predicted"/>
<dbReference type="GO" id="GO:0004722">
    <property type="term" value="F:protein serine/threonine phosphatase activity"/>
    <property type="evidence" value="ECO:0007669"/>
    <property type="project" value="InterPro"/>
</dbReference>
<reference evidence="4 5" key="1">
    <citation type="submission" date="2018-10" db="EMBL/GenBank/DDBJ databases">
        <title>Marmoricola sp. 4Q3S-7 whole genome shotgun sequence.</title>
        <authorList>
            <person name="Li F."/>
        </authorList>
    </citation>
    <scope>NUCLEOTIDE SEQUENCE [LARGE SCALE GENOMIC DNA]</scope>
    <source>
        <strain evidence="4 5">4Q3S-7</strain>
    </source>
</reference>
<feature type="region of interest" description="Disordered" evidence="1">
    <location>
        <begin position="417"/>
        <end position="465"/>
    </location>
</feature>
<protein>
    <submittedName>
        <fullName evidence="4">Serine/threonine-protein phosphatase</fullName>
    </submittedName>
</protein>
<feature type="compositionally biased region" description="Low complexity" evidence="1">
    <location>
        <begin position="419"/>
        <end position="465"/>
    </location>
</feature>
<dbReference type="EMBL" id="RDBE01000010">
    <property type="protein sequence ID" value="RLV48423.1"/>
    <property type="molecule type" value="Genomic_DNA"/>
</dbReference>
<name>A0A3L8P0U8_9ACTN</name>
<dbReference type="SMART" id="SM00331">
    <property type="entry name" value="PP2C_SIG"/>
    <property type="match status" value="1"/>
</dbReference>
<dbReference type="PROSITE" id="PS51746">
    <property type="entry name" value="PPM_2"/>
    <property type="match status" value="1"/>
</dbReference>
<dbReference type="InterPro" id="IPR001932">
    <property type="entry name" value="PPM-type_phosphatase-like_dom"/>
</dbReference>
<gene>
    <name evidence="4" type="ORF">D9V37_18440</name>
</gene>
<dbReference type="CDD" id="cd00143">
    <property type="entry name" value="PP2Cc"/>
    <property type="match status" value="1"/>
</dbReference>
<dbReference type="Proteomes" id="UP000281708">
    <property type="component" value="Unassembled WGS sequence"/>
</dbReference>
<dbReference type="AlphaFoldDB" id="A0A3L8P0U8"/>
<keyword evidence="2" id="KW-0812">Transmembrane</keyword>
<dbReference type="PANTHER" id="PTHR47992">
    <property type="entry name" value="PROTEIN PHOSPHATASE"/>
    <property type="match status" value="1"/>
</dbReference>
<evidence type="ECO:0000259" key="3">
    <source>
        <dbReference type="PROSITE" id="PS51746"/>
    </source>
</evidence>
<dbReference type="InterPro" id="IPR015655">
    <property type="entry name" value="PP2C"/>
</dbReference>
<dbReference type="OrthoDB" id="9801841at2"/>
<evidence type="ECO:0000313" key="4">
    <source>
        <dbReference type="EMBL" id="RLV48423.1"/>
    </source>
</evidence>
<dbReference type="Gene3D" id="3.60.40.10">
    <property type="entry name" value="PPM-type phosphatase domain"/>
    <property type="match status" value="1"/>
</dbReference>
<keyword evidence="2" id="KW-1133">Transmembrane helix</keyword>
<keyword evidence="2" id="KW-0472">Membrane</keyword>
<evidence type="ECO:0000256" key="1">
    <source>
        <dbReference type="SAM" id="MobiDB-lite"/>
    </source>
</evidence>
<comment type="caution">
    <text evidence="4">The sequence shown here is derived from an EMBL/GenBank/DDBJ whole genome shotgun (WGS) entry which is preliminary data.</text>
</comment>
<organism evidence="4 5">
    <name type="scientific">Nocardioides mangrovicus</name>
    <dbReference type="NCBI Taxonomy" id="2478913"/>
    <lineage>
        <taxon>Bacteria</taxon>
        <taxon>Bacillati</taxon>
        <taxon>Actinomycetota</taxon>
        <taxon>Actinomycetes</taxon>
        <taxon>Propionibacteriales</taxon>
        <taxon>Nocardioidaceae</taxon>
        <taxon>Nocardioides</taxon>
    </lineage>
</organism>
<evidence type="ECO:0000256" key="2">
    <source>
        <dbReference type="SAM" id="Phobius"/>
    </source>
</evidence>
<dbReference type="SMART" id="SM00332">
    <property type="entry name" value="PP2Cc"/>
    <property type="match status" value="1"/>
</dbReference>
<evidence type="ECO:0000313" key="5">
    <source>
        <dbReference type="Proteomes" id="UP000281708"/>
    </source>
</evidence>
<sequence>MLRLRYTAVSDVGRVRKDNQDSGYAGPHLLAVADGVGGSARGDVASSAAIAELKALDVEPPQGPDDADLTRTVAATIDAAHRRIGDLTEQYPELETTSTTVTLAVFDGARLAIGHVGDSRGYLLRDGEITRLTTDHTFVQSLIDEGRITEEESRVHPHRNLILRAVDGVHESEPDLFFVDVRAGDRIMLCSDGASGALDDAALALVLGQGTVEKAAQDLVRESLEAGSTDNVTVVAADVIDTAAEDPDETQAIAVGPVVVGAAAERRKGLSRRRPRKADTGELEAVPAAADGGPAPHGIVTDPETIRYAPRAPHRFAWLGRLVVILIVVAVLYVAATAAYRWSQKQYFIKPAAGYVAIYQGVPADLPVVSLHHVLQRSDTLVADLPSYYRGQVRNGMSADSLADARALLRRLEGQADCSSAATTTPSATPTPTATPTPGAATGPSTSPATSPSVSPTTSPTTPAC</sequence>
<feature type="domain" description="PPM-type phosphatase" evidence="3">
    <location>
        <begin position="5"/>
        <end position="239"/>
    </location>
</feature>
<feature type="transmembrane region" description="Helical" evidence="2">
    <location>
        <begin position="318"/>
        <end position="340"/>
    </location>
</feature>
<dbReference type="SUPFAM" id="SSF81606">
    <property type="entry name" value="PP2C-like"/>
    <property type="match status" value="1"/>
</dbReference>